<organism evidence="1 2">
    <name type="scientific">Flammeovirga aprica JL-4</name>
    <dbReference type="NCBI Taxonomy" id="694437"/>
    <lineage>
        <taxon>Bacteria</taxon>
        <taxon>Pseudomonadati</taxon>
        <taxon>Bacteroidota</taxon>
        <taxon>Cytophagia</taxon>
        <taxon>Cytophagales</taxon>
        <taxon>Flammeovirgaceae</taxon>
        <taxon>Flammeovirga</taxon>
    </lineage>
</organism>
<comment type="caution">
    <text evidence="1">The sequence shown here is derived from an EMBL/GenBank/DDBJ whole genome shotgun (WGS) entry which is preliminary data.</text>
</comment>
<evidence type="ECO:0000313" key="1">
    <source>
        <dbReference type="EMBL" id="NME68847.1"/>
    </source>
</evidence>
<sequence>MDLSPINNLPEKGEKIFKVWKRYAKEHFPYTDLYIEDLKNDILQALSKSLKDIERKGYHKHREKKSWVVGVFMEILAKNINQYWYNIFIIRDNKDFSGLLWLKAMLTHLGENQQGQIEVNRIYKHLLDKHYPFDQFDVPSTEEADQNNLIADLNYQSNWTEAEQYLNSLLKDRLSVTIDNRGPRLITAEKLYDIFTVDEIYNFTELNLFI</sequence>
<dbReference type="RefSeq" id="WP_169657139.1">
    <property type="nucleotide sequence ID" value="NZ_JABANE010000030.1"/>
</dbReference>
<dbReference type="EMBL" id="JABANE010000030">
    <property type="protein sequence ID" value="NME68847.1"/>
    <property type="molecule type" value="Genomic_DNA"/>
</dbReference>
<proteinExistence type="predicted"/>
<name>A0A7X9X9H2_9BACT</name>
<dbReference type="Proteomes" id="UP000576082">
    <property type="component" value="Unassembled WGS sequence"/>
</dbReference>
<reference evidence="1 2" key="1">
    <citation type="submission" date="2020-04" db="EMBL/GenBank/DDBJ databases">
        <title>Flammeovirga sp. SR4, a novel species isolated from seawater.</title>
        <authorList>
            <person name="Wang X."/>
        </authorList>
    </citation>
    <scope>NUCLEOTIDE SEQUENCE [LARGE SCALE GENOMIC DNA]</scope>
    <source>
        <strain evidence="1 2">ATCC 23126</strain>
    </source>
</reference>
<dbReference type="AlphaFoldDB" id="A0A7X9X9H2"/>
<evidence type="ECO:0000313" key="2">
    <source>
        <dbReference type="Proteomes" id="UP000576082"/>
    </source>
</evidence>
<protein>
    <submittedName>
        <fullName evidence="1">Uncharacterized protein</fullName>
    </submittedName>
</protein>
<gene>
    <name evidence="1" type="ORF">HHU12_12815</name>
</gene>
<accession>A0A7X9X9H2</accession>
<keyword evidence="2" id="KW-1185">Reference proteome</keyword>